<dbReference type="InterPro" id="IPR001638">
    <property type="entry name" value="Solute-binding_3/MltF_N"/>
</dbReference>
<comment type="caution">
    <text evidence="3">The sequence shown here is derived from an EMBL/GenBank/DDBJ whole genome shotgun (WGS) entry which is preliminary data.</text>
</comment>
<evidence type="ECO:0000256" key="1">
    <source>
        <dbReference type="SAM" id="SignalP"/>
    </source>
</evidence>
<feature type="domain" description="Solute-binding protein family 3/N-terminal" evidence="2">
    <location>
        <begin position="39"/>
        <end position="241"/>
    </location>
</feature>
<keyword evidence="1" id="KW-0732">Signal</keyword>
<dbReference type="RefSeq" id="WP_310272766.1">
    <property type="nucleotide sequence ID" value="NZ_JAVDXU010000006.1"/>
</dbReference>
<proteinExistence type="predicted"/>
<dbReference type="Proteomes" id="UP001180453">
    <property type="component" value="Unassembled WGS sequence"/>
</dbReference>
<dbReference type="SUPFAM" id="SSF53850">
    <property type="entry name" value="Periplasmic binding protein-like II"/>
    <property type="match status" value="1"/>
</dbReference>
<protein>
    <submittedName>
        <fullName evidence="3">Polar amino acid transport system substrate-binding protein</fullName>
    </submittedName>
</protein>
<gene>
    <name evidence="3" type="ORF">J2X20_005612</name>
</gene>
<name>A0ABU1YVP1_ROSSA</name>
<feature type="chain" id="PRO_5046628774" evidence="1">
    <location>
        <begin position="27"/>
        <end position="265"/>
    </location>
</feature>
<dbReference type="EMBL" id="JAVDXU010000006">
    <property type="protein sequence ID" value="MDR7272927.1"/>
    <property type="molecule type" value="Genomic_DNA"/>
</dbReference>
<accession>A0ABU1YVP1</accession>
<evidence type="ECO:0000259" key="2">
    <source>
        <dbReference type="Pfam" id="PF00497"/>
    </source>
</evidence>
<dbReference type="PANTHER" id="PTHR38834">
    <property type="entry name" value="PERIPLASMIC SUBSTRATE BINDING PROTEIN FAMILY 3"/>
    <property type="match status" value="1"/>
</dbReference>
<reference evidence="3 4" key="1">
    <citation type="submission" date="2023-07" db="EMBL/GenBank/DDBJ databases">
        <title>Sorghum-associated microbial communities from plants grown in Nebraska, USA.</title>
        <authorList>
            <person name="Schachtman D."/>
        </authorList>
    </citation>
    <scope>NUCLEOTIDE SEQUENCE [LARGE SCALE GENOMIC DNA]</scope>
    <source>
        <strain evidence="3 4">BE314</strain>
    </source>
</reference>
<keyword evidence="4" id="KW-1185">Reference proteome</keyword>
<dbReference type="PANTHER" id="PTHR38834:SF3">
    <property type="entry name" value="SOLUTE-BINDING PROTEIN FAMILY 3_N-TERMINAL DOMAIN-CONTAINING PROTEIN"/>
    <property type="match status" value="1"/>
</dbReference>
<organism evidence="3 4">
    <name type="scientific">Roseateles saccharophilus</name>
    <name type="common">Pseudomonas saccharophila</name>
    <dbReference type="NCBI Taxonomy" id="304"/>
    <lineage>
        <taxon>Bacteria</taxon>
        <taxon>Pseudomonadati</taxon>
        <taxon>Pseudomonadota</taxon>
        <taxon>Betaproteobacteria</taxon>
        <taxon>Burkholderiales</taxon>
        <taxon>Sphaerotilaceae</taxon>
        <taxon>Roseateles</taxon>
    </lineage>
</organism>
<feature type="signal peptide" evidence="1">
    <location>
        <begin position="1"/>
        <end position="26"/>
    </location>
</feature>
<dbReference type="Gene3D" id="3.40.190.10">
    <property type="entry name" value="Periplasmic binding protein-like II"/>
    <property type="match status" value="2"/>
</dbReference>
<evidence type="ECO:0000313" key="4">
    <source>
        <dbReference type="Proteomes" id="UP001180453"/>
    </source>
</evidence>
<dbReference type="Pfam" id="PF00497">
    <property type="entry name" value="SBP_bac_3"/>
    <property type="match status" value="1"/>
</dbReference>
<evidence type="ECO:0000313" key="3">
    <source>
        <dbReference type="EMBL" id="MDR7272927.1"/>
    </source>
</evidence>
<sequence>MRNARSLFAGACVVAAGGIAAQPMPAASEAAQAVQWLSEPFPPFSFVAPSGPAGVAVDLMKAAQAQANLPEGTPLFLPWARVLQVLAGSAPACVTAMTRTPAREKQYQWVGPFLSADLAVGRRNPAAPWPAGDKPLAGSDVVVIRGDASEETARSLGAEEARIHRVADPVIAARMMLAGRVDGWVYGEAVMRWTLTSLDIPPDRYRFDGQIRGGDNYFSCNAAVSADYLKRLQQGLDAAKKTKGGASDYDRILSRYLRSDTMPRK</sequence>